<comment type="subcellular location">
    <subcellularLocation>
        <location evidence="1">Secreted</location>
    </subcellularLocation>
</comment>
<evidence type="ECO:0000256" key="8">
    <source>
        <dbReference type="SAM" id="MobiDB-lite"/>
    </source>
</evidence>
<dbReference type="FunFam" id="3.40.50.410:FF:000013">
    <property type="entry name" value="inter-alpha-trypsin inhibitor heavy chain H2"/>
    <property type="match status" value="1"/>
</dbReference>
<name>A0A8C7SDY9_ONCMY</name>
<evidence type="ECO:0000256" key="2">
    <source>
        <dbReference type="ARBA" id="ARBA00010158"/>
    </source>
</evidence>
<comment type="similarity">
    <text evidence="2">Belongs to the ITIH family.</text>
</comment>
<dbReference type="InterPro" id="IPR002035">
    <property type="entry name" value="VWF_A"/>
</dbReference>
<feature type="region of interest" description="Disordered" evidence="8">
    <location>
        <begin position="612"/>
        <end position="674"/>
    </location>
</feature>
<keyword evidence="3" id="KW-0964">Secreted</keyword>
<dbReference type="GeneTree" id="ENSGT00940000157945"/>
<evidence type="ECO:0000256" key="3">
    <source>
        <dbReference type="ARBA" id="ARBA00022525"/>
    </source>
</evidence>
<dbReference type="AlphaFoldDB" id="A0A8C7SDY9"/>
<evidence type="ECO:0000259" key="10">
    <source>
        <dbReference type="PROSITE" id="PS51468"/>
    </source>
</evidence>
<reference evidence="11" key="2">
    <citation type="submission" date="2025-08" db="UniProtKB">
        <authorList>
            <consortium name="Ensembl"/>
        </authorList>
    </citation>
    <scope>IDENTIFICATION</scope>
</reference>
<dbReference type="GO" id="GO:0004867">
    <property type="term" value="F:serine-type endopeptidase inhibitor activity"/>
    <property type="evidence" value="ECO:0007669"/>
    <property type="project" value="UniProtKB-KW"/>
</dbReference>
<dbReference type="PROSITE" id="PS50234">
    <property type="entry name" value="VWFA"/>
    <property type="match status" value="1"/>
</dbReference>
<dbReference type="PANTHER" id="PTHR10338:SF14">
    <property type="entry name" value="INTER-ALPHA-TRYPSIN INHIBITOR HEAVY CHAIN H2"/>
    <property type="match status" value="1"/>
</dbReference>
<evidence type="ECO:0000313" key="12">
    <source>
        <dbReference type="Proteomes" id="UP000694395"/>
    </source>
</evidence>
<dbReference type="SUPFAM" id="SSF53300">
    <property type="entry name" value="vWA-like"/>
    <property type="match status" value="1"/>
</dbReference>
<reference evidence="11" key="3">
    <citation type="submission" date="2025-09" db="UniProtKB">
        <authorList>
            <consortium name="Ensembl"/>
        </authorList>
    </citation>
    <scope>IDENTIFICATION</scope>
</reference>
<accession>A0A8C7SDY9</accession>
<evidence type="ECO:0000256" key="6">
    <source>
        <dbReference type="ARBA" id="ARBA00022900"/>
    </source>
</evidence>
<dbReference type="CDD" id="cd01461">
    <property type="entry name" value="vWA_interalpha_trypsin_inhibitor"/>
    <property type="match status" value="1"/>
</dbReference>
<evidence type="ECO:0000256" key="1">
    <source>
        <dbReference type="ARBA" id="ARBA00004613"/>
    </source>
</evidence>
<organism evidence="11 12">
    <name type="scientific">Oncorhynchus mykiss</name>
    <name type="common">Rainbow trout</name>
    <name type="synonym">Salmo gairdneri</name>
    <dbReference type="NCBI Taxonomy" id="8022"/>
    <lineage>
        <taxon>Eukaryota</taxon>
        <taxon>Metazoa</taxon>
        <taxon>Chordata</taxon>
        <taxon>Craniata</taxon>
        <taxon>Vertebrata</taxon>
        <taxon>Euteleostomi</taxon>
        <taxon>Actinopterygii</taxon>
        <taxon>Neopterygii</taxon>
        <taxon>Teleostei</taxon>
        <taxon>Protacanthopterygii</taxon>
        <taxon>Salmoniformes</taxon>
        <taxon>Salmonidae</taxon>
        <taxon>Salmoninae</taxon>
        <taxon>Oncorhynchus</taxon>
    </lineage>
</organism>
<proteinExistence type="inferred from homology"/>
<reference evidence="11" key="1">
    <citation type="submission" date="2020-07" db="EMBL/GenBank/DDBJ databases">
        <title>A long reads based de novo assembly of the rainbow trout Arlee double haploid line genome.</title>
        <authorList>
            <person name="Gao G."/>
            <person name="Palti Y."/>
        </authorList>
    </citation>
    <scope>NUCLEOTIDE SEQUENCE [LARGE SCALE GENOMIC DNA]</scope>
</reference>
<dbReference type="Proteomes" id="UP000694395">
    <property type="component" value="Chromosome 21"/>
</dbReference>
<dbReference type="Pfam" id="PF06668">
    <property type="entry name" value="ITI_HC_C"/>
    <property type="match status" value="1"/>
</dbReference>
<dbReference type="InterPro" id="IPR013694">
    <property type="entry name" value="VIT"/>
</dbReference>
<dbReference type="SMART" id="SM00327">
    <property type="entry name" value="VWA"/>
    <property type="match status" value="1"/>
</dbReference>
<dbReference type="PROSITE" id="PS51468">
    <property type="entry name" value="VIT"/>
    <property type="match status" value="1"/>
</dbReference>
<keyword evidence="12" id="KW-1185">Reference proteome</keyword>
<feature type="domain" description="VIT" evidence="10">
    <location>
        <begin position="30"/>
        <end position="159"/>
    </location>
</feature>
<protein>
    <submittedName>
        <fullName evidence="11">Inter-alpha-trypsin inhibitor heavy chain 2</fullName>
    </submittedName>
</protein>
<dbReference type="GO" id="GO:0030212">
    <property type="term" value="P:hyaluronan metabolic process"/>
    <property type="evidence" value="ECO:0007669"/>
    <property type="project" value="InterPro"/>
</dbReference>
<dbReference type="GO" id="GO:0005576">
    <property type="term" value="C:extracellular region"/>
    <property type="evidence" value="ECO:0007669"/>
    <property type="project" value="UniProtKB-SubCell"/>
</dbReference>
<dbReference type="SMART" id="SM00609">
    <property type="entry name" value="VIT"/>
    <property type="match status" value="1"/>
</dbReference>
<dbReference type="Pfam" id="PF00092">
    <property type="entry name" value="VWA"/>
    <property type="match status" value="1"/>
</dbReference>
<keyword evidence="7" id="KW-0325">Glycoprotein</keyword>
<feature type="domain" description="VWFA" evidence="9">
    <location>
        <begin position="284"/>
        <end position="467"/>
    </location>
</feature>
<dbReference type="InterPro" id="IPR036465">
    <property type="entry name" value="vWFA_dom_sf"/>
</dbReference>
<dbReference type="InterPro" id="IPR010600">
    <property type="entry name" value="ITI_HC_C"/>
</dbReference>
<evidence type="ECO:0000256" key="7">
    <source>
        <dbReference type="ARBA" id="ARBA00023180"/>
    </source>
</evidence>
<dbReference type="Gene3D" id="3.40.50.410">
    <property type="entry name" value="von Willebrand factor, type A domain"/>
    <property type="match status" value="1"/>
</dbReference>
<keyword evidence="4" id="KW-0646">Protease inhibitor</keyword>
<evidence type="ECO:0000256" key="5">
    <source>
        <dbReference type="ARBA" id="ARBA00022729"/>
    </source>
</evidence>
<evidence type="ECO:0000259" key="9">
    <source>
        <dbReference type="PROSITE" id="PS50234"/>
    </source>
</evidence>
<sequence>CSETSCFLWFICKCRELESLTIPMQRHSSLVDDITAKVSLTCSTSLGSYKVESRITSRFCHTTVKSSVVNSGPNAQSIGFNVQIPKQAFITNFTMNVNGITFVGSVKEKTVARNLYAQARARGKAAGLVRANSQDMETFKTEVHVPPGSKIEFELHYQEMMQRKLGFYEHSLYLQPGRLVPQFQVDVYIYEPSGIASVETLNTLGEHFSGMAKLTSSKDKAHVVFKPSLQQQRKCENCTTSAIDGIFTVKYDVLRDSNAGELHVSDGHFVHFFAPANLSPLPKNIVFVIDVSGSMWGVKMKQTVEAMQTILDDLTMDDYFSIVDFNHNVRCWSEELVPGSTIQVAEAKKYIQNIKPNGGTNINEALMRAVQMLVKASNQGMIDPRSVSMIMLVSDGDPTVGEIKLSAIQKNVKKVMREEFSLFSLGIGFDVDYDFLERIAMENRGVAQRIYTSHDASDQIRRFYSQVSSPLLRKITVQFPEDSVSDVTQNHFDKYFSGSELVVAGKVLPSESTTLNSFTTASADRLDLSLQTEADYLELDAALAQQQHAFTGFARQMWAYITVNQLLVERSLAPTAGHKRKITQRILTLAVEHQFVTPLTALLVESEEGKERLLADSPNDPKQGCCAGDCGPSQVPDWGPSPEAPDWGPSPEAPDWGPSPEAPDWGPSPENDPHFIVHLPKNNMDICFNIDSEPGHILNLVSDPGAGVVVNGQLVGSKRVGVEEKEKEKVNTYFGTISVFYQPDGIRVSVSTDRIDLTHGRNNHSFTWGATADITQDRVKVSIVKDSKVMVTVDDKITVMVLLHRVWKKHPTHVDFLGLYIPNNNQYSSQAHGLIGQFGQEPEVRVFNLHQGADPLKKKATMQVKGNKLVVTRGWQKDYRRDKKRGSDVFCWFIHNSGKGFIDGHYTNYIVPRLDSFLALPP</sequence>
<dbReference type="Ensembl" id="ENSOMYT00000069081.2">
    <property type="protein sequence ID" value="ENSOMYP00000063437.2"/>
    <property type="gene ID" value="ENSOMYG00000026210.2"/>
</dbReference>
<evidence type="ECO:0000256" key="4">
    <source>
        <dbReference type="ARBA" id="ARBA00022690"/>
    </source>
</evidence>
<dbReference type="InterPro" id="IPR050934">
    <property type="entry name" value="ITIH"/>
</dbReference>
<keyword evidence="6" id="KW-0722">Serine protease inhibitor</keyword>
<keyword evidence="5" id="KW-0732">Signal</keyword>
<dbReference type="Pfam" id="PF08487">
    <property type="entry name" value="VIT"/>
    <property type="match status" value="1"/>
</dbReference>
<evidence type="ECO:0000313" key="11">
    <source>
        <dbReference type="Ensembl" id="ENSOMYP00000063437.2"/>
    </source>
</evidence>
<dbReference type="PANTHER" id="PTHR10338">
    <property type="entry name" value="INTER-ALPHA-TRYPSIN INHIBITOR HEAVY CHAIN FAMILY MEMBER"/>
    <property type="match status" value="1"/>
</dbReference>